<evidence type="ECO:0000256" key="2">
    <source>
        <dbReference type="SAM" id="Phobius"/>
    </source>
</evidence>
<evidence type="ECO:0000313" key="3">
    <source>
        <dbReference type="EMBL" id="KAJ8473249.1"/>
    </source>
</evidence>
<feature type="region of interest" description="Disordered" evidence="1">
    <location>
        <begin position="136"/>
        <end position="242"/>
    </location>
</feature>
<dbReference type="EMBL" id="JAPEVG010000229">
    <property type="protein sequence ID" value="KAJ8473249.1"/>
    <property type="molecule type" value="Genomic_DNA"/>
</dbReference>
<keyword evidence="2" id="KW-0812">Transmembrane</keyword>
<proteinExistence type="predicted"/>
<dbReference type="Proteomes" id="UP001215151">
    <property type="component" value="Unassembled WGS sequence"/>
</dbReference>
<name>A0AAD7TPF9_9APHY</name>
<comment type="caution">
    <text evidence="3">The sequence shown here is derived from an EMBL/GenBank/DDBJ whole genome shotgun (WGS) entry which is preliminary data.</text>
</comment>
<feature type="compositionally biased region" description="Low complexity" evidence="1">
    <location>
        <begin position="149"/>
        <end position="177"/>
    </location>
</feature>
<feature type="compositionally biased region" description="Polar residues" evidence="1">
    <location>
        <begin position="136"/>
        <end position="148"/>
    </location>
</feature>
<feature type="region of interest" description="Disordered" evidence="1">
    <location>
        <begin position="500"/>
        <end position="523"/>
    </location>
</feature>
<sequence>MYGIVQTLPPSAEASNMTQSNAFDIHDTQPAVTLSASPCVGAKDDKTCAFCCVTAYAKPGGPCEQLNLMSEDEGSGDFTGCCGELRSNPEEYKAVLNCSTACGSPESVKHLDDAVSDVCVVLGLWTYLFTPDMDGSSGSSLSNIPPAQSSSRTSTRTGATSLISTSISTSPSVIPSLQTGQSLSRIGAGTSPTTPLPISTPSSNVLVDSSSSIGDSSISSPSNSSSTSEQPTASDSNKPPDQIGSASVYTTIIAAPQTLPNHSSTSSLRPTSAPLPNHSPAINPAIIVGAILGAVLFLILLVVMYTCVKRLKRRATSQNDEQSVHDVISKSVRDHFHGDVQTFYLPSTTFSPHHDDNLFPRAAITTKFRGNFRPSSSSGDNRPLLRHSIASSSSASSVALSFTSEGSKHETYTLNNPLAVTDGMNPAVPFPPIPTRPTSGGKSTVDVSAPSAVRRSTGCRNTISSTEASMADSSFSGWHPSRMVRPSTPEVGVGQAHKSMISSELRSSREIASRTSGERGVAF</sequence>
<accession>A0AAD7TPF9</accession>
<keyword evidence="2" id="KW-0472">Membrane</keyword>
<keyword evidence="2" id="KW-1133">Transmembrane helix</keyword>
<evidence type="ECO:0000313" key="4">
    <source>
        <dbReference type="Proteomes" id="UP001215151"/>
    </source>
</evidence>
<organism evidence="3 4">
    <name type="scientific">Trametes cubensis</name>
    <dbReference type="NCBI Taxonomy" id="1111947"/>
    <lineage>
        <taxon>Eukaryota</taxon>
        <taxon>Fungi</taxon>
        <taxon>Dikarya</taxon>
        <taxon>Basidiomycota</taxon>
        <taxon>Agaricomycotina</taxon>
        <taxon>Agaricomycetes</taxon>
        <taxon>Polyporales</taxon>
        <taxon>Polyporaceae</taxon>
        <taxon>Trametes</taxon>
    </lineage>
</organism>
<protein>
    <submittedName>
        <fullName evidence="3">Uncharacterized protein</fullName>
    </submittedName>
</protein>
<feature type="compositionally biased region" description="Polar residues" evidence="1">
    <location>
        <begin position="436"/>
        <end position="446"/>
    </location>
</feature>
<gene>
    <name evidence="3" type="ORF">ONZ51_g7990</name>
</gene>
<feature type="region of interest" description="Disordered" evidence="1">
    <location>
        <begin position="434"/>
        <end position="458"/>
    </location>
</feature>
<evidence type="ECO:0000256" key="1">
    <source>
        <dbReference type="SAM" id="MobiDB-lite"/>
    </source>
</evidence>
<keyword evidence="4" id="KW-1185">Reference proteome</keyword>
<feature type="transmembrane region" description="Helical" evidence="2">
    <location>
        <begin position="285"/>
        <end position="308"/>
    </location>
</feature>
<dbReference type="AlphaFoldDB" id="A0AAD7TPF9"/>
<feature type="compositionally biased region" description="Low complexity" evidence="1">
    <location>
        <begin position="190"/>
        <end position="236"/>
    </location>
</feature>
<reference evidence="3" key="1">
    <citation type="submission" date="2022-11" db="EMBL/GenBank/DDBJ databases">
        <title>Genome Sequence of Cubamyces cubensis.</title>
        <authorList>
            <person name="Buettner E."/>
        </authorList>
    </citation>
    <scope>NUCLEOTIDE SEQUENCE</scope>
    <source>
        <strain evidence="3">MPL-01</strain>
    </source>
</reference>